<accession>A0ABT3N4V5</accession>
<dbReference type="InterPro" id="IPR023091">
    <property type="entry name" value="MetalPrtase_cat_dom_sf_prd"/>
</dbReference>
<keyword evidence="7" id="KW-0690">Ribosome biogenesis</keyword>
<keyword evidence="4 7" id="KW-0255">Endonuclease</keyword>
<dbReference type="PROSITE" id="PS01306">
    <property type="entry name" value="UPF0054"/>
    <property type="match status" value="1"/>
</dbReference>
<dbReference type="EC" id="3.1.-.-" evidence="7"/>
<keyword evidence="7" id="KW-0698">rRNA processing</keyword>
<evidence type="ECO:0000256" key="2">
    <source>
        <dbReference type="ARBA" id="ARBA00022722"/>
    </source>
</evidence>
<dbReference type="Gene3D" id="3.40.390.30">
    <property type="entry name" value="Metalloproteases ('zincins'), catalytic domain"/>
    <property type="match status" value="1"/>
</dbReference>
<feature type="binding site" evidence="7">
    <location>
        <position position="94"/>
    </location>
    <ligand>
        <name>Zn(2+)</name>
        <dbReference type="ChEBI" id="CHEBI:29105"/>
        <note>catalytic</note>
    </ligand>
</feature>
<proteinExistence type="inferred from homology"/>
<dbReference type="InterPro" id="IPR002036">
    <property type="entry name" value="YbeY"/>
</dbReference>
<dbReference type="Proteomes" id="UP001209681">
    <property type="component" value="Unassembled WGS sequence"/>
</dbReference>
<reference evidence="8 9" key="1">
    <citation type="submission" date="2022-11" db="EMBL/GenBank/DDBJ databases">
        <title>Desulfobotulus tamanensis H1 sp. nov. - anaerobic, alkaliphilic, sulphate reducing bacterium isolated from terrestrial mud volcano.</title>
        <authorList>
            <person name="Frolova A."/>
            <person name="Merkel A.Y."/>
            <person name="Slobodkin A.I."/>
        </authorList>
    </citation>
    <scope>NUCLEOTIDE SEQUENCE [LARGE SCALE GENOMIC DNA]</scope>
    <source>
        <strain evidence="8 9">H1</strain>
    </source>
</reference>
<comment type="subcellular location">
    <subcellularLocation>
        <location evidence="7">Cytoplasm</location>
    </subcellularLocation>
</comment>
<keyword evidence="9" id="KW-1185">Reference proteome</keyword>
<evidence type="ECO:0000313" key="8">
    <source>
        <dbReference type="EMBL" id="MCW7752484.1"/>
    </source>
</evidence>
<organism evidence="8 9">
    <name type="scientific">Desulfobotulus pelophilus</name>
    <dbReference type="NCBI Taxonomy" id="2823377"/>
    <lineage>
        <taxon>Bacteria</taxon>
        <taxon>Pseudomonadati</taxon>
        <taxon>Thermodesulfobacteriota</taxon>
        <taxon>Desulfobacteria</taxon>
        <taxon>Desulfobacterales</taxon>
        <taxon>Desulfobacteraceae</taxon>
        <taxon>Desulfobotulus</taxon>
    </lineage>
</organism>
<evidence type="ECO:0000256" key="5">
    <source>
        <dbReference type="ARBA" id="ARBA00022801"/>
    </source>
</evidence>
<keyword evidence="7" id="KW-0963">Cytoplasm</keyword>
<protein>
    <recommendedName>
        <fullName evidence="7">Endoribonuclease YbeY</fullName>
        <ecNumber evidence="7">3.1.-.-</ecNumber>
    </recommendedName>
</protein>
<evidence type="ECO:0000256" key="6">
    <source>
        <dbReference type="ARBA" id="ARBA00022833"/>
    </source>
</evidence>
<dbReference type="PANTHER" id="PTHR46986:SF1">
    <property type="entry name" value="ENDORIBONUCLEASE YBEY, CHLOROPLASTIC"/>
    <property type="match status" value="1"/>
</dbReference>
<feature type="binding site" evidence="7">
    <location>
        <position position="98"/>
    </location>
    <ligand>
        <name>Zn(2+)</name>
        <dbReference type="ChEBI" id="CHEBI:29105"/>
        <note>catalytic</note>
    </ligand>
</feature>
<keyword evidence="2 7" id="KW-0540">Nuclease</keyword>
<feature type="binding site" evidence="7">
    <location>
        <position position="104"/>
    </location>
    <ligand>
        <name>Zn(2+)</name>
        <dbReference type="ChEBI" id="CHEBI:29105"/>
        <note>catalytic</note>
    </ligand>
</feature>
<dbReference type="PANTHER" id="PTHR46986">
    <property type="entry name" value="ENDORIBONUCLEASE YBEY, CHLOROPLASTIC"/>
    <property type="match status" value="1"/>
</dbReference>
<name>A0ABT3N4V5_9BACT</name>
<evidence type="ECO:0000256" key="7">
    <source>
        <dbReference type="HAMAP-Rule" id="MF_00009"/>
    </source>
</evidence>
<comment type="function">
    <text evidence="7">Single strand-specific metallo-endoribonuclease involved in late-stage 70S ribosome quality control and in maturation of the 3' terminus of the 16S rRNA.</text>
</comment>
<dbReference type="Pfam" id="PF02130">
    <property type="entry name" value="YbeY"/>
    <property type="match status" value="1"/>
</dbReference>
<comment type="cofactor">
    <cofactor evidence="7">
        <name>Zn(2+)</name>
        <dbReference type="ChEBI" id="CHEBI:29105"/>
    </cofactor>
    <text evidence="7">Binds 1 zinc ion.</text>
</comment>
<gene>
    <name evidence="7 8" type="primary">ybeY</name>
    <name evidence="8" type="ORF">OOT00_00630</name>
</gene>
<dbReference type="EMBL" id="JAPFPW010000001">
    <property type="protein sequence ID" value="MCW7752484.1"/>
    <property type="molecule type" value="Genomic_DNA"/>
</dbReference>
<keyword evidence="3 7" id="KW-0479">Metal-binding</keyword>
<sequence length="137" mass="15449">MIQKATRILNALGCPDAELSLLFVDDAAMREINMEYRHQDKPTNVLSFAMHDGDFSHINPDLLGDVVISTETAMREALEWEMDPMIRLTQLLVHGILHLMGYDHEQGPESEAAMESKSTELVRMLENNNDLAGWLAP</sequence>
<evidence type="ECO:0000256" key="4">
    <source>
        <dbReference type="ARBA" id="ARBA00022759"/>
    </source>
</evidence>
<evidence type="ECO:0000256" key="1">
    <source>
        <dbReference type="ARBA" id="ARBA00010875"/>
    </source>
</evidence>
<comment type="similarity">
    <text evidence="1 7">Belongs to the endoribonuclease YbeY family.</text>
</comment>
<dbReference type="NCBIfam" id="TIGR00043">
    <property type="entry name" value="rRNA maturation RNase YbeY"/>
    <property type="match status" value="1"/>
</dbReference>
<dbReference type="InterPro" id="IPR020549">
    <property type="entry name" value="YbeY_CS"/>
</dbReference>
<keyword evidence="5 7" id="KW-0378">Hydrolase</keyword>
<keyword evidence="6 7" id="KW-0862">Zinc</keyword>
<dbReference type="SUPFAM" id="SSF55486">
    <property type="entry name" value="Metalloproteases ('zincins'), catalytic domain"/>
    <property type="match status" value="1"/>
</dbReference>
<comment type="caution">
    <text evidence="8">The sequence shown here is derived from an EMBL/GenBank/DDBJ whole genome shotgun (WGS) entry which is preliminary data.</text>
</comment>
<evidence type="ECO:0000256" key="3">
    <source>
        <dbReference type="ARBA" id="ARBA00022723"/>
    </source>
</evidence>
<evidence type="ECO:0000313" key="9">
    <source>
        <dbReference type="Proteomes" id="UP001209681"/>
    </source>
</evidence>
<dbReference type="RefSeq" id="WP_265423351.1">
    <property type="nucleotide sequence ID" value="NZ_JAPFPW010000001.1"/>
</dbReference>
<dbReference type="HAMAP" id="MF_00009">
    <property type="entry name" value="Endoribonucl_YbeY"/>
    <property type="match status" value="1"/>
</dbReference>